<feature type="region of interest" description="Disordered" evidence="1">
    <location>
        <begin position="177"/>
        <end position="230"/>
    </location>
</feature>
<gene>
    <name evidence="3" type="ORF">CCHLO57077_00016439</name>
</gene>
<protein>
    <recommendedName>
        <fullName evidence="2">Clr5 domain-containing protein</fullName>
    </recommendedName>
</protein>
<proteinExistence type="predicted"/>
<feature type="compositionally biased region" description="Polar residues" evidence="1">
    <location>
        <begin position="177"/>
        <end position="187"/>
    </location>
</feature>
<reference evidence="3" key="1">
    <citation type="submission" date="2023-01" db="EMBL/GenBank/DDBJ databases">
        <authorList>
            <person name="Piombo E."/>
        </authorList>
    </citation>
    <scope>NUCLEOTIDE SEQUENCE</scope>
</reference>
<dbReference type="Pfam" id="PF14420">
    <property type="entry name" value="Clr5"/>
    <property type="match status" value="1"/>
</dbReference>
<dbReference type="InterPro" id="IPR025676">
    <property type="entry name" value="Clr5_dom"/>
</dbReference>
<evidence type="ECO:0000313" key="3">
    <source>
        <dbReference type="EMBL" id="CAI6087245.1"/>
    </source>
</evidence>
<comment type="caution">
    <text evidence="3">The sequence shown here is derived from an EMBL/GenBank/DDBJ whole genome shotgun (WGS) entry which is preliminary data.</text>
</comment>
<evidence type="ECO:0000256" key="1">
    <source>
        <dbReference type="SAM" id="MobiDB-lite"/>
    </source>
</evidence>
<dbReference type="EMBL" id="CABFNP030000794">
    <property type="protein sequence ID" value="CAI6087245.1"/>
    <property type="molecule type" value="Genomic_DNA"/>
</dbReference>
<dbReference type="Proteomes" id="UP001160390">
    <property type="component" value="Unassembled WGS sequence"/>
</dbReference>
<dbReference type="PANTHER" id="PTHR38788:SF3">
    <property type="entry name" value="CLR5 DOMAIN-CONTAINING PROTEIN"/>
    <property type="match status" value="1"/>
</dbReference>
<dbReference type="AlphaFoldDB" id="A0AA35LZ39"/>
<feature type="compositionally biased region" description="Polar residues" evidence="1">
    <location>
        <begin position="216"/>
        <end position="225"/>
    </location>
</feature>
<dbReference type="PANTHER" id="PTHR38788">
    <property type="entry name" value="CLR5 DOMAIN-CONTAINING PROTEIN"/>
    <property type="match status" value="1"/>
</dbReference>
<accession>A0AA35LZ39</accession>
<feature type="domain" description="Clr5" evidence="2">
    <location>
        <begin position="231"/>
        <end position="283"/>
    </location>
</feature>
<evidence type="ECO:0000259" key="2">
    <source>
        <dbReference type="Pfam" id="PF14420"/>
    </source>
</evidence>
<organism evidence="3 4">
    <name type="scientific">Clonostachys chloroleuca</name>
    <dbReference type="NCBI Taxonomy" id="1926264"/>
    <lineage>
        <taxon>Eukaryota</taxon>
        <taxon>Fungi</taxon>
        <taxon>Dikarya</taxon>
        <taxon>Ascomycota</taxon>
        <taxon>Pezizomycotina</taxon>
        <taxon>Sordariomycetes</taxon>
        <taxon>Hypocreomycetidae</taxon>
        <taxon>Hypocreales</taxon>
        <taxon>Bionectriaceae</taxon>
        <taxon>Clonostachys</taxon>
    </lineage>
</organism>
<keyword evidence="4" id="KW-1185">Reference proteome</keyword>
<evidence type="ECO:0000313" key="4">
    <source>
        <dbReference type="Proteomes" id="UP001160390"/>
    </source>
</evidence>
<sequence length="688" mass="78902">MIKAGHSPTFVFHFSSAFLSFRTLVDVPFKQKTEIQPFILGFSICREKGAHHLYDCSFTMENFIHCSHHPISKPSRLWAASSFQYGDAGALQIDHANDGDEYDLHLDLGTQHASHPLVLSHTQGDNLDPNIFFIPEPQEMQRDPLIRYTLNPDLVNTLRDDYGPPKHGKFSAAETLSQFDPSSQSVHQGDEGAPPGLLESSELPTLGGFKPFEGSPPTTQLQLTARTAPPPEQWEANKASIWTHYIHENLPLPKLIKLMKTKYKFTASPAMYKRRFIEWGWAKYKPRQAKEKQAPTFAISKPSNSPRYAPFRRFSRQNDLWPLRFALIPGDSIPVKLIMDDLLTNVSKVYHSKWEIERRWKVDDPFRVLEDECDDLFVKVVGFAKNSPVYRSASWKYGIGDIFKALDPVMEECGLFALPTIWTCVFRLLKAKQPQAAIEVLFRTIGLARIHDWDEPFQQILQLLPSLVRTAGSDITHLQNGLREAYRRCLDETGSSLSLSKLTLLSLRGYFVNYVDKQCSIQQRKTLAETKDLVEESRIKNGANSSITLDIMGQYLFILQSRPVWEPEFERVAVEIDQQIKQLRCQSQTPLDVELSNTWKDARHVLAEYYYRKGDIPRAISTLEEYMSQCAGDDDDGFDHIAKTKLDLWSKHEGARLAEQNEHYAFCNQFCSCPWRGVDWDSLIWEHL</sequence>
<name>A0AA35LZ39_9HYPO</name>